<evidence type="ECO:0000313" key="5">
    <source>
        <dbReference type="EMBL" id="CAA9464682.1"/>
    </source>
</evidence>
<dbReference type="Pfam" id="PF00498">
    <property type="entry name" value="FHA"/>
    <property type="match status" value="1"/>
</dbReference>
<reference evidence="5" key="1">
    <citation type="submission" date="2020-02" db="EMBL/GenBank/DDBJ databases">
        <authorList>
            <person name="Meier V. D."/>
        </authorList>
    </citation>
    <scope>NUCLEOTIDE SEQUENCE</scope>
    <source>
        <strain evidence="5">AVDCRST_MAG65</strain>
    </source>
</reference>
<dbReference type="PANTHER" id="PTHR23308">
    <property type="entry name" value="NUCLEAR INHIBITOR OF PROTEIN PHOSPHATASE-1"/>
    <property type="match status" value="1"/>
</dbReference>
<evidence type="ECO:0000256" key="1">
    <source>
        <dbReference type="ARBA" id="ARBA00022553"/>
    </source>
</evidence>
<sequence length="165" mass="17135">MLDPVAVVLKFAFLAVLYLFLLWVARSALRDLKRGVGAAGAPAPGAADYDMATGMHSAASALGGPGGGDAPRLRVQSAPGLRSGSAYDLSGGILLGRGNDVDIRLQDSFASSRHARLIPQGDVVVLEDLGSTNGTRLNGEPVAGPQPLHQGDRIQIGDSEFSFER</sequence>
<feature type="domain" description="FHA" evidence="4">
    <location>
        <begin position="93"/>
        <end position="142"/>
    </location>
</feature>
<gene>
    <name evidence="5" type="ORF">AVDCRST_MAG65-153</name>
</gene>
<dbReference type="InterPro" id="IPR000253">
    <property type="entry name" value="FHA_dom"/>
</dbReference>
<dbReference type="InterPro" id="IPR050923">
    <property type="entry name" value="Cell_Proc_Reg/RNA_Proc"/>
</dbReference>
<keyword evidence="3" id="KW-1133">Transmembrane helix</keyword>
<feature type="transmembrane region" description="Helical" evidence="3">
    <location>
        <begin position="6"/>
        <end position="25"/>
    </location>
</feature>
<organism evidence="5">
    <name type="scientific">uncultured Solirubrobacteraceae bacterium</name>
    <dbReference type="NCBI Taxonomy" id="1162706"/>
    <lineage>
        <taxon>Bacteria</taxon>
        <taxon>Bacillati</taxon>
        <taxon>Actinomycetota</taxon>
        <taxon>Thermoleophilia</taxon>
        <taxon>Solirubrobacterales</taxon>
        <taxon>Solirubrobacteraceae</taxon>
        <taxon>environmental samples</taxon>
    </lineage>
</organism>
<protein>
    <recommendedName>
        <fullName evidence="4">FHA domain-containing protein</fullName>
    </recommendedName>
</protein>
<evidence type="ECO:0000256" key="3">
    <source>
        <dbReference type="SAM" id="Phobius"/>
    </source>
</evidence>
<keyword evidence="3" id="KW-0812">Transmembrane</keyword>
<dbReference type="SUPFAM" id="SSF49879">
    <property type="entry name" value="SMAD/FHA domain"/>
    <property type="match status" value="1"/>
</dbReference>
<accession>A0A6J4RBS2</accession>
<keyword evidence="3" id="KW-0472">Membrane</keyword>
<dbReference type="Gene3D" id="2.60.200.20">
    <property type="match status" value="1"/>
</dbReference>
<keyword evidence="1" id="KW-0597">Phosphoprotein</keyword>
<evidence type="ECO:0000259" key="4">
    <source>
        <dbReference type="PROSITE" id="PS50006"/>
    </source>
</evidence>
<feature type="region of interest" description="Disordered" evidence="2">
    <location>
        <begin position="136"/>
        <end position="165"/>
    </location>
</feature>
<dbReference type="PROSITE" id="PS50006">
    <property type="entry name" value="FHA_DOMAIN"/>
    <property type="match status" value="1"/>
</dbReference>
<proteinExistence type="predicted"/>
<dbReference type="SMART" id="SM00240">
    <property type="entry name" value="FHA"/>
    <property type="match status" value="1"/>
</dbReference>
<dbReference type="CDD" id="cd00060">
    <property type="entry name" value="FHA"/>
    <property type="match status" value="1"/>
</dbReference>
<dbReference type="AlphaFoldDB" id="A0A6J4RBS2"/>
<name>A0A6J4RBS2_9ACTN</name>
<dbReference type="InterPro" id="IPR008984">
    <property type="entry name" value="SMAD_FHA_dom_sf"/>
</dbReference>
<dbReference type="EMBL" id="CADCVL010000026">
    <property type="protein sequence ID" value="CAA9464682.1"/>
    <property type="molecule type" value="Genomic_DNA"/>
</dbReference>
<evidence type="ECO:0000256" key="2">
    <source>
        <dbReference type="SAM" id="MobiDB-lite"/>
    </source>
</evidence>